<protein>
    <submittedName>
        <fullName evidence="2">Coiled-coil domain-containing protein 61</fullName>
    </submittedName>
</protein>
<comment type="caution">
    <text evidence="2">The sequence shown here is derived from an EMBL/GenBank/DDBJ whole genome shotgun (WGS) entry which is preliminary data.</text>
</comment>
<feature type="compositionally biased region" description="Basic and acidic residues" evidence="1">
    <location>
        <begin position="44"/>
        <end position="64"/>
    </location>
</feature>
<dbReference type="EMBL" id="SCEB01215000">
    <property type="protein sequence ID" value="RXM31844.1"/>
    <property type="molecule type" value="Genomic_DNA"/>
</dbReference>
<name>A0A444U9J4_ACIRT</name>
<accession>A0A444U9J4</accession>
<feature type="compositionally biased region" description="Basic residues" evidence="1">
    <location>
        <begin position="194"/>
        <end position="203"/>
    </location>
</feature>
<dbReference type="Proteomes" id="UP000289886">
    <property type="component" value="Unassembled WGS sequence"/>
</dbReference>
<feature type="compositionally biased region" description="Basic and acidic residues" evidence="1">
    <location>
        <begin position="16"/>
        <end position="32"/>
    </location>
</feature>
<feature type="compositionally biased region" description="Low complexity" evidence="1">
    <location>
        <begin position="136"/>
        <end position="163"/>
    </location>
</feature>
<evidence type="ECO:0000256" key="1">
    <source>
        <dbReference type="SAM" id="MobiDB-lite"/>
    </source>
</evidence>
<feature type="compositionally biased region" description="Basic and acidic residues" evidence="1">
    <location>
        <begin position="92"/>
        <end position="105"/>
    </location>
</feature>
<gene>
    <name evidence="2" type="ORF">EOD39_6627</name>
</gene>
<dbReference type="AlphaFoldDB" id="A0A444U9J4"/>
<feature type="compositionally biased region" description="Low complexity" evidence="1">
    <location>
        <begin position="1"/>
        <end position="12"/>
    </location>
</feature>
<feature type="region of interest" description="Disordered" evidence="1">
    <location>
        <begin position="1"/>
        <end position="316"/>
    </location>
</feature>
<evidence type="ECO:0000313" key="2">
    <source>
        <dbReference type="EMBL" id="RXM31844.1"/>
    </source>
</evidence>
<proteinExistence type="predicted"/>
<reference evidence="2 3" key="1">
    <citation type="submission" date="2019-01" db="EMBL/GenBank/DDBJ databases">
        <title>Draft Genome and Complete Hox-Cluster Characterization of the Sterlet Sturgeon (Acipenser ruthenus).</title>
        <authorList>
            <person name="Wei Q."/>
        </authorList>
    </citation>
    <scope>NUCLEOTIDE SEQUENCE [LARGE SCALE GENOMIC DNA]</scope>
    <source>
        <strain evidence="2">WHYD16114868_AA</strain>
        <tissue evidence="2">Blood</tissue>
    </source>
</reference>
<keyword evidence="3" id="KW-1185">Reference proteome</keyword>
<sequence length="316" mass="34375">MTPLQRSGSSLSRGGGEGEGRRSVSQERERSQGRAGSAGPVRSVSRERRERWAGGDRERSRERSGSTGPRPVPPRVSPSGTRVPRFDPTAYVKDKEQRQREAERRSQRKVRRDLLATPPSSERGRPRSRETRPLGRRVGSVGRGRSSSVESARSRRSSASSLAELEELAQPLPSRKAGRPLGSVLWNAPGLPRRGSRGPKKRMSSTPTRKNRSSDKGSAGVHEEPGHTSLAMTPDPSAQLQEGPDPDPSISRVPESDPSISRVPESDPSISRVPESDPSISRVPESDPSISRVPESDPSISEGRVCLTRSDPDCEP</sequence>
<organism evidence="2 3">
    <name type="scientific">Acipenser ruthenus</name>
    <name type="common">Sterlet sturgeon</name>
    <dbReference type="NCBI Taxonomy" id="7906"/>
    <lineage>
        <taxon>Eukaryota</taxon>
        <taxon>Metazoa</taxon>
        <taxon>Chordata</taxon>
        <taxon>Craniata</taxon>
        <taxon>Vertebrata</taxon>
        <taxon>Euteleostomi</taxon>
        <taxon>Actinopterygii</taxon>
        <taxon>Chondrostei</taxon>
        <taxon>Acipenseriformes</taxon>
        <taxon>Acipenseridae</taxon>
        <taxon>Acipenser</taxon>
    </lineage>
</organism>
<evidence type="ECO:0000313" key="3">
    <source>
        <dbReference type="Proteomes" id="UP000289886"/>
    </source>
</evidence>
<feature type="compositionally biased region" description="Basic and acidic residues" evidence="1">
    <location>
        <begin position="122"/>
        <end position="133"/>
    </location>
</feature>